<accession>A0A284S1B3</accession>
<dbReference type="GO" id="GO:0006979">
    <property type="term" value="P:response to oxidative stress"/>
    <property type="evidence" value="ECO:0007669"/>
    <property type="project" value="InterPro"/>
</dbReference>
<evidence type="ECO:0008006" key="3">
    <source>
        <dbReference type="Google" id="ProtNLM"/>
    </source>
</evidence>
<sequence length="519" mass="57575">MPVSEEEFKDTPYGNIFCWHTTTAKEDIKWTEDNFASPFQCGGEIDKSGHPQRFQGHCNHCVPQGRSGAHKSGLWSVRQTDATDKAASAYRARGTPAALRTIKIMGMEQGRRWGCCTMNKFREFLGLAPFKSFSEWPTNPEIAQTAELLVALVAHLPVKVVHTKGQEEFCVVACMAAWLHGVVNLPSNIARWAQFSFAFTFARLFSSTVVASEVSKQEVKASSALLDAKAVSAQPVRDGSLKTKSEEERTYLQFHASNASAATSNSKLPPMSKNTALDLMKSEKLHETWDGWPDGDFDLDIDHTTFEATKKLMVHWSMKVNGGDKIHSVNAETWQAGKRSTCLCLGHMECDKETCRIIIRPKIDKPSREKQLAIDCRCGGNMVWKPCPGGPGGKGVRSVLHDWSGGVHYSNGGYHRHPRLTHEIHLTPKAELEFRELASSQPHLKALALIVGHPTLQGPHGKSVADIATLLTNAGRVQYERNKIRKSSGKKGASTDQHFLDIYSGFSQAHPDFIIRRVF</sequence>
<evidence type="ECO:0000313" key="2">
    <source>
        <dbReference type="Proteomes" id="UP000219338"/>
    </source>
</evidence>
<dbReference type="InterPro" id="IPR010255">
    <property type="entry name" value="Haem_peroxidase_sf"/>
</dbReference>
<dbReference type="Gene3D" id="1.10.640.10">
    <property type="entry name" value="Haem peroxidase domain superfamily, animal type"/>
    <property type="match status" value="1"/>
</dbReference>
<dbReference type="InterPro" id="IPR037120">
    <property type="entry name" value="Haem_peroxidase_sf_animal"/>
</dbReference>
<dbReference type="GO" id="GO:0003677">
    <property type="term" value="F:DNA binding"/>
    <property type="evidence" value="ECO:0007669"/>
    <property type="project" value="InterPro"/>
</dbReference>
<dbReference type="SUPFAM" id="SSF90073">
    <property type="entry name" value="GCM domain"/>
    <property type="match status" value="1"/>
</dbReference>
<protein>
    <recommendedName>
        <fullName evidence="3">GCM domain-containing protein</fullName>
    </recommendedName>
</protein>
<dbReference type="EMBL" id="FUEG01000025">
    <property type="protein sequence ID" value="SJL14812.1"/>
    <property type="molecule type" value="Genomic_DNA"/>
</dbReference>
<dbReference type="GO" id="GO:0004601">
    <property type="term" value="F:peroxidase activity"/>
    <property type="evidence" value="ECO:0007669"/>
    <property type="project" value="InterPro"/>
</dbReference>
<dbReference type="STRING" id="47428.A0A284S1B3"/>
<dbReference type="InterPro" id="IPR036115">
    <property type="entry name" value="GCM_dom_sf"/>
</dbReference>
<keyword evidence="2" id="KW-1185">Reference proteome</keyword>
<dbReference type="Proteomes" id="UP000219338">
    <property type="component" value="Unassembled WGS sequence"/>
</dbReference>
<dbReference type="GO" id="GO:0020037">
    <property type="term" value="F:heme binding"/>
    <property type="evidence" value="ECO:0007669"/>
    <property type="project" value="InterPro"/>
</dbReference>
<dbReference type="AlphaFoldDB" id="A0A284S1B3"/>
<organism evidence="1 2">
    <name type="scientific">Armillaria ostoyae</name>
    <name type="common">Armillaria root rot fungus</name>
    <dbReference type="NCBI Taxonomy" id="47428"/>
    <lineage>
        <taxon>Eukaryota</taxon>
        <taxon>Fungi</taxon>
        <taxon>Dikarya</taxon>
        <taxon>Basidiomycota</taxon>
        <taxon>Agaricomycotina</taxon>
        <taxon>Agaricomycetes</taxon>
        <taxon>Agaricomycetidae</taxon>
        <taxon>Agaricales</taxon>
        <taxon>Marasmiineae</taxon>
        <taxon>Physalacriaceae</taxon>
        <taxon>Armillaria</taxon>
    </lineage>
</organism>
<name>A0A284S1B3_ARMOS</name>
<reference evidence="2" key="1">
    <citation type="journal article" date="2017" name="Nat. Ecol. Evol.">
        <title>Genome expansion and lineage-specific genetic innovations in the forest pathogenic fungi Armillaria.</title>
        <authorList>
            <person name="Sipos G."/>
            <person name="Prasanna A.N."/>
            <person name="Walter M.C."/>
            <person name="O'Connor E."/>
            <person name="Balint B."/>
            <person name="Krizsan K."/>
            <person name="Kiss B."/>
            <person name="Hess J."/>
            <person name="Varga T."/>
            <person name="Slot J."/>
            <person name="Riley R."/>
            <person name="Boka B."/>
            <person name="Rigling D."/>
            <person name="Barry K."/>
            <person name="Lee J."/>
            <person name="Mihaltcheva S."/>
            <person name="LaButti K."/>
            <person name="Lipzen A."/>
            <person name="Waldron R."/>
            <person name="Moloney N.M."/>
            <person name="Sperisen C."/>
            <person name="Kredics L."/>
            <person name="Vagvoelgyi C."/>
            <person name="Patrignani A."/>
            <person name="Fitzpatrick D."/>
            <person name="Nagy I."/>
            <person name="Doyle S."/>
            <person name="Anderson J.B."/>
            <person name="Grigoriev I.V."/>
            <person name="Gueldener U."/>
            <person name="Muensterkoetter M."/>
            <person name="Nagy L.G."/>
        </authorList>
    </citation>
    <scope>NUCLEOTIDE SEQUENCE [LARGE SCALE GENOMIC DNA]</scope>
    <source>
        <strain evidence="2">C18/9</strain>
    </source>
</reference>
<dbReference type="GO" id="GO:0006355">
    <property type="term" value="P:regulation of DNA-templated transcription"/>
    <property type="evidence" value="ECO:0007669"/>
    <property type="project" value="InterPro"/>
</dbReference>
<proteinExistence type="predicted"/>
<dbReference type="SUPFAM" id="SSF48113">
    <property type="entry name" value="Heme-dependent peroxidases"/>
    <property type="match status" value="1"/>
</dbReference>
<gene>
    <name evidence="1" type="ORF">ARMOST_18283</name>
</gene>
<dbReference type="OrthoDB" id="2624269at2759"/>
<evidence type="ECO:0000313" key="1">
    <source>
        <dbReference type="EMBL" id="SJL14812.1"/>
    </source>
</evidence>